<accession>A0A7W7FHN4</accession>
<sequence length="288" mass="30752">MSTRTVQLVGSDEEIIAVARAAPEAIAADRGLSNRLLPAVMRLSRERRDFVSGPRDAIPVPRRSDLGTGSHDRVWGTVLTFALLAVVTAASMFLPPVRGVVVDIEIALPLVIVATPIAAVLLVVVGLLARRASPYPAYVGMVMTVIVAVVLALLIGYRMIVGTASRGVPFTQEQLGLWFVAGGILLVELVALAVIFARRRGSATSPARGADARADRSRDDQALRKEAVRLAAFRPDAADAAALSSRWNAALSAADVSDETRAQGRRLGPVPWLVWAHFDGEIDVADRR</sequence>
<feature type="transmembrane region" description="Helical" evidence="1">
    <location>
        <begin position="74"/>
        <end position="94"/>
    </location>
</feature>
<keyword evidence="3" id="KW-1185">Reference proteome</keyword>
<dbReference type="AlphaFoldDB" id="A0A7W7FHN4"/>
<comment type="caution">
    <text evidence="2">The sequence shown here is derived from an EMBL/GenBank/DDBJ whole genome shotgun (WGS) entry which is preliminary data.</text>
</comment>
<evidence type="ECO:0000313" key="2">
    <source>
        <dbReference type="EMBL" id="MBB4666232.1"/>
    </source>
</evidence>
<keyword evidence="1" id="KW-0812">Transmembrane</keyword>
<dbReference type="EMBL" id="JACHMD010000001">
    <property type="protein sequence ID" value="MBB4666232.1"/>
    <property type="molecule type" value="Genomic_DNA"/>
</dbReference>
<protein>
    <submittedName>
        <fullName evidence="2">Uncharacterized protein</fullName>
    </submittedName>
</protein>
<gene>
    <name evidence="2" type="ORF">BKA24_000941</name>
</gene>
<evidence type="ECO:0000313" key="3">
    <source>
        <dbReference type="Proteomes" id="UP000573729"/>
    </source>
</evidence>
<feature type="transmembrane region" description="Helical" evidence="1">
    <location>
        <begin position="106"/>
        <end position="128"/>
    </location>
</feature>
<dbReference type="RefSeq" id="WP_184215648.1">
    <property type="nucleotide sequence ID" value="NZ_JACHMD010000001.1"/>
</dbReference>
<feature type="transmembrane region" description="Helical" evidence="1">
    <location>
        <begin position="135"/>
        <end position="157"/>
    </location>
</feature>
<dbReference type="Proteomes" id="UP000573729">
    <property type="component" value="Unassembled WGS sequence"/>
</dbReference>
<keyword evidence="1" id="KW-0472">Membrane</keyword>
<feature type="transmembrane region" description="Helical" evidence="1">
    <location>
        <begin position="177"/>
        <end position="197"/>
    </location>
</feature>
<evidence type="ECO:0000256" key="1">
    <source>
        <dbReference type="SAM" id="Phobius"/>
    </source>
</evidence>
<organism evidence="2 3">
    <name type="scientific">Microbacterium marinum</name>
    <dbReference type="NCBI Taxonomy" id="421115"/>
    <lineage>
        <taxon>Bacteria</taxon>
        <taxon>Bacillati</taxon>
        <taxon>Actinomycetota</taxon>
        <taxon>Actinomycetes</taxon>
        <taxon>Micrococcales</taxon>
        <taxon>Microbacteriaceae</taxon>
        <taxon>Microbacterium</taxon>
    </lineage>
</organism>
<reference evidence="2 3" key="1">
    <citation type="submission" date="2020-08" db="EMBL/GenBank/DDBJ databases">
        <title>Sequencing the genomes of 1000 actinobacteria strains.</title>
        <authorList>
            <person name="Klenk H.-P."/>
        </authorList>
    </citation>
    <scope>NUCLEOTIDE SEQUENCE [LARGE SCALE GENOMIC DNA]</scope>
    <source>
        <strain evidence="2 3">DSM 24947</strain>
    </source>
</reference>
<name>A0A7W7FHN4_9MICO</name>
<keyword evidence="1" id="KW-1133">Transmembrane helix</keyword>
<proteinExistence type="predicted"/>